<dbReference type="AlphaFoldDB" id="A0A8S9SBI7"/>
<evidence type="ECO:0000313" key="2">
    <source>
        <dbReference type="Proteomes" id="UP000712600"/>
    </source>
</evidence>
<gene>
    <name evidence="1" type="ORF">F2Q69_00028556</name>
</gene>
<evidence type="ECO:0000313" key="1">
    <source>
        <dbReference type="EMBL" id="KAF3590048.1"/>
    </source>
</evidence>
<reference evidence="1" key="1">
    <citation type="submission" date="2019-12" db="EMBL/GenBank/DDBJ databases">
        <title>Genome sequencing and annotation of Brassica cretica.</title>
        <authorList>
            <person name="Studholme D.J."/>
            <person name="Sarris P."/>
        </authorList>
    </citation>
    <scope>NUCLEOTIDE SEQUENCE</scope>
    <source>
        <strain evidence="1">PFS-109/04</strain>
        <tissue evidence="1">Leaf</tissue>
    </source>
</reference>
<comment type="caution">
    <text evidence="1">The sequence shown here is derived from an EMBL/GenBank/DDBJ whole genome shotgun (WGS) entry which is preliminary data.</text>
</comment>
<dbReference type="Proteomes" id="UP000712600">
    <property type="component" value="Unassembled WGS sequence"/>
</dbReference>
<dbReference type="EMBL" id="QGKX02000088">
    <property type="protein sequence ID" value="KAF3590048.1"/>
    <property type="molecule type" value="Genomic_DNA"/>
</dbReference>
<accession>A0A8S9SBI7</accession>
<organism evidence="1 2">
    <name type="scientific">Brassica cretica</name>
    <name type="common">Mustard</name>
    <dbReference type="NCBI Taxonomy" id="69181"/>
    <lineage>
        <taxon>Eukaryota</taxon>
        <taxon>Viridiplantae</taxon>
        <taxon>Streptophyta</taxon>
        <taxon>Embryophyta</taxon>
        <taxon>Tracheophyta</taxon>
        <taxon>Spermatophyta</taxon>
        <taxon>Magnoliopsida</taxon>
        <taxon>eudicotyledons</taxon>
        <taxon>Gunneridae</taxon>
        <taxon>Pentapetalae</taxon>
        <taxon>rosids</taxon>
        <taxon>malvids</taxon>
        <taxon>Brassicales</taxon>
        <taxon>Brassicaceae</taxon>
        <taxon>Brassiceae</taxon>
        <taxon>Brassica</taxon>
    </lineage>
</organism>
<protein>
    <submittedName>
        <fullName evidence="1">Uncharacterized protein</fullName>
    </submittedName>
</protein>
<sequence>MDDDFWQVDKEEKHQEGDFQVEAPYVSAVYIGVDRRQTLNIDRQRQTNIDRYQFLHIDQQRKMHHA</sequence>
<name>A0A8S9SBI7_BRACR</name>
<proteinExistence type="predicted"/>